<proteinExistence type="predicted"/>
<gene>
    <name evidence="3" type="ORF">BJ963_001674</name>
</gene>
<evidence type="ECO:0000256" key="1">
    <source>
        <dbReference type="SAM" id="MobiDB-lite"/>
    </source>
</evidence>
<keyword evidence="4" id="KW-1185">Reference proteome</keyword>
<sequence>MTFRTPLFRIPPLRRTVGAAALAAALVAGLTACDLFAPQDTLDIEEASVGSSATVGDVFVGNAVLVTSDGGSTANLVVTLVNQGGDTQQVEIAPTGGGSISVSLDPRDTRQLGDPPDDESLVSGLDAAPGSLTTVTVTSGGESVGLQVPVVTGALPPYGTLTPAP</sequence>
<dbReference type="PROSITE" id="PS51257">
    <property type="entry name" value="PROKAR_LIPOPROTEIN"/>
    <property type="match status" value="1"/>
</dbReference>
<dbReference type="AlphaFoldDB" id="A0A852SZP1"/>
<dbReference type="RefSeq" id="WP_179455936.1">
    <property type="nucleotide sequence ID" value="NZ_BAAAPX010000001.1"/>
</dbReference>
<dbReference type="EMBL" id="JACCBJ010000001">
    <property type="protein sequence ID" value="NYD74155.1"/>
    <property type="molecule type" value="Genomic_DNA"/>
</dbReference>
<dbReference type="Proteomes" id="UP000589620">
    <property type="component" value="Unassembled WGS sequence"/>
</dbReference>
<organism evidence="3 4">
    <name type="scientific">Leifsonia soli</name>
    <dbReference type="NCBI Taxonomy" id="582665"/>
    <lineage>
        <taxon>Bacteria</taxon>
        <taxon>Bacillati</taxon>
        <taxon>Actinomycetota</taxon>
        <taxon>Actinomycetes</taxon>
        <taxon>Micrococcales</taxon>
        <taxon>Microbacteriaceae</taxon>
        <taxon>Leifsonia</taxon>
    </lineage>
</organism>
<keyword evidence="2" id="KW-0732">Signal</keyword>
<accession>A0A852SZP1</accession>
<comment type="caution">
    <text evidence="3">The sequence shown here is derived from an EMBL/GenBank/DDBJ whole genome shotgun (WGS) entry which is preliminary data.</text>
</comment>
<feature type="region of interest" description="Disordered" evidence="1">
    <location>
        <begin position="93"/>
        <end position="127"/>
    </location>
</feature>
<evidence type="ECO:0000313" key="4">
    <source>
        <dbReference type="Proteomes" id="UP000589620"/>
    </source>
</evidence>
<protein>
    <recommendedName>
        <fullName evidence="5">DNA modification methylase</fullName>
    </recommendedName>
</protein>
<feature type="chain" id="PRO_5032435091" description="DNA modification methylase" evidence="2">
    <location>
        <begin position="38"/>
        <end position="165"/>
    </location>
</feature>
<evidence type="ECO:0000256" key="2">
    <source>
        <dbReference type="SAM" id="SignalP"/>
    </source>
</evidence>
<name>A0A852SZP1_9MICO</name>
<evidence type="ECO:0000313" key="3">
    <source>
        <dbReference type="EMBL" id="NYD74155.1"/>
    </source>
</evidence>
<evidence type="ECO:0008006" key="5">
    <source>
        <dbReference type="Google" id="ProtNLM"/>
    </source>
</evidence>
<feature type="signal peptide" evidence="2">
    <location>
        <begin position="1"/>
        <end position="37"/>
    </location>
</feature>
<reference evidence="3 4" key="1">
    <citation type="submission" date="2020-07" db="EMBL/GenBank/DDBJ databases">
        <title>Sequencing the genomes of 1000 actinobacteria strains.</title>
        <authorList>
            <person name="Klenk H.-P."/>
        </authorList>
    </citation>
    <scope>NUCLEOTIDE SEQUENCE [LARGE SCALE GENOMIC DNA]</scope>
    <source>
        <strain evidence="3 4">DSM 23871</strain>
    </source>
</reference>